<reference evidence="1 2" key="2">
    <citation type="journal article" date="2013" name="Plant Cell Physiol.">
        <title>Rice Annotation Project Database (RAP-DB): an integrative and interactive database for rice genomics.</title>
        <authorList>
            <person name="Sakai H."/>
            <person name="Lee S.S."/>
            <person name="Tanaka T."/>
            <person name="Numa H."/>
            <person name="Kim J."/>
            <person name="Kawahara Y."/>
            <person name="Wakimoto H."/>
            <person name="Yang C.C."/>
            <person name="Iwamoto M."/>
            <person name="Abe T."/>
            <person name="Yamada Y."/>
            <person name="Muto A."/>
            <person name="Inokuchi H."/>
            <person name="Ikemura T."/>
            <person name="Matsumoto T."/>
            <person name="Sasaki T."/>
            <person name="Itoh T."/>
        </authorList>
    </citation>
    <scope>NUCLEOTIDE SEQUENCE [LARGE SCALE GENOMIC DNA]</scope>
    <source>
        <strain evidence="2">cv. Nipponbare</strain>
    </source>
</reference>
<dbReference type="PaxDb" id="39947-A0A0P0WKR4"/>
<feature type="non-terminal residue" evidence="1">
    <location>
        <position position="1"/>
    </location>
</feature>
<protein>
    <submittedName>
        <fullName evidence="1">Os05g0320300 protein</fullName>
    </submittedName>
</protein>
<dbReference type="Proteomes" id="UP000059680">
    <property type="component" value="Chromosome 5"/>
</dbReference>
<accession>A0A0P0WKR4</accession>
<keyword evidence="2" id="KW-1185">Reference proteome</keyword>
<reference evidence="2" key="1">
    <citation type="journal article" date="2005" name="Nature">
        <title>The map-based sequence of the rice genome.</title>
        <authorList>
            <consortium name="International rice genome sequencing project (IRGSP)"/>
            <person name="Matsumoto T."/>
            <person name="Wu J."/>
            <person name="Kanamori H."/>
            <person name="Katayose Y."/>
            <person name="Fujisawa M."/>
            <person name="Namiki N."/>
            <person name="Mizuno H."/>
            <person name="Yamamoto K."/>
            <person name="Antonio B.A."/>
            <person name="Baba T."/>
            <person name="Sakata K."/>
            <person name="Nagamura Y."/>
            <person name="Aoki H."/>
            <person name="Arikawa K."/>
            <person name="Arita K."/>
            <person name="Bito T."/>
            <person name="Chiden Y."/>
            <person name="Fujitsuka N."/>
            <person name="Fukunaka R."/>
            <person name="Hamada M."/>
            <person name="Harada C."/>
            <person name="Hayashi A."/>
            <person name="Hijishita S."/>
            <person name="Honda M."/>
            <person name="Hosokawa S."/>
            <person name="Ichikawa Y."/>
            <person name="Idonuma A."/>
            <person name="Iijima M."/>
            <person name="Ikeda M."/>
            <person name="Ikeno M."/>
            <person name="Ito K."/>
            <person name="Ito S."/>
            <person name="Ito T."/>
            <person name="Ito Y."/>
            <person name="Ito Y."/>
            <person name="Iwabuchi A."/>
            <person name="Kamiya K."/>
            <person name="Karasawa W."/>
            <person name="Kurita K."/>
            <person name="Katagiri S."/>
            <person name="Kikuta A."/>
            <person name="Kobayashi H."/>
            <person name="Kobayashi N."/>
            <person name="Machita K."/>
            <person name="Maehara T."/>
            <person name="Masukawa M."/>
            <person name="Mizubayashi T."/>
            <person name="Mukai Y."/>
            <person name="Nagasaki H."/>
            <person name="Nagata Y."/>
            <person name="Naito S."/>
            <person name="Nakashima M."/>
            <person name="Nakama Y."/>
            <person name="Nakamichi Y."/>
            <person name="Nakamura M."/>
            <person name="Meguro A."/>
            <person name="Negishi M."/>
            <person name="Ohta I."/>
            <person name="Ohta T."/>
            <person name="Okamoto M."/>
            <person name="Ono N."/>
            <person name="Saji S."/>
            <person name="Sakaguchi M."/>
            <person name="Sakai K."/>
            <person name="Shibata M."/>
            <person name="Shimokawa T."/>
            <person name="Song J."/>
            <person name="Takazaki Y."/>
            <person name="Terasawa K."/>
            <person name="Tsugane M."/>
            <person name="Tsuji K."/>
            <person name="Ueda S."/>
            <person name="Waki K."/>
            <person name="Yamagata H."/>
            <person name="Yamamoto M."/>
            <person name="Yamamoto S."/>
            <person name="Yamane H."/>
            <person name="Yoshiki S."/>
            <person name="Yoshihara R."/>
            <person name="Yukawa K."/>
            <person name="Zhong H."/>
            <person name="Yano M."/>
            <person name="Yuan Q."/>
            <person name="Ouyang S."/>
            <person name="Liu J."/>
            <person name="Jones K.M."/>
            <person name="Gansberger K."/>
            <person name="Moffat K."/>
            <person name="Hill J."/>
            <person name="Bera J."/>
            <person name="Fadrosh D."/>
            <person name="Jin S."/>
            <person name="Johri S."/>
            <person name="Kim M."/>
            <person name="Overton L."/>
            <person name="Reardon M."/>
            <person name="Tsitrin T."/>
            <person name="Vuong H."/>
            <person name="Weaver B."/>
            <person name="Ciecko A."/>
            <person name="Tallon L."/>
            <person name="Jackson J."/>
            <person name="Pai G."/>
            <person name="Aken S.V."/>
            <person name="Utterback T."/>
            <person name="Reidmuller S."/>
            <person name="Feldblyum T."/>
            <person name="Hsiao J."/>
            <person name="Zismann V."/>
            <person name="Iobst S."/>
            <person name="de Vazeille A.R."/>
            <person name="Buell C.R."/>
            <person name="Ying K."/>
            <person name="Li Y."/>
            <person name="Lu T."/>
            <person name="Huang Y."/>
            <person name="Zhao Q."/>
            <person name="Feng Q."/>
            <person name="Zhang L."/>
            <person name="Zhu J."/>
            <person name="Weng Q."/>
            <person name="Mu J."/>
            <person name="Lu Y."/>
            <person name="Fan D."/>
            <person name="Liu Y."/>
            <person name="Guan J."/>
            <person name="Zhang Y."/>
            <person name="Yu S."/>
            <person name="Liu X."/>
            <person name="Zhang Y."/>
            <person name="Hong G."/>
            <person name="Han B."/>
            <person name="Choisne N."/>
            <person name="Demange N."/>
            <person name="Orjeda G."/>
            <person name="Samain S."/>
            <person name="Cattolico L."/>
            <person name="Pelletier E."/>
            <person name="Couloux A."/>
            <person name="Segurens B."/>
            <person name="Wincker P."/>
            <person name="D'Hont A."/>
            <person name="Scarpelli C."/>
            <person name="Weissenbach J."/>
            <person name="Salanoubat M."/>
            <person name="Quetier F."/>
            <person name="Yu Y."/>
            <person name="Kim H.R."/>
            <person name="Rambo T."/>
            <person name="Currie J."/>
            <person name="Collura K."/>
            <person name="Luo M."/>
            <person name="Yang T."/>
            <person name="Ammiraju J.S.S."/>
            <person name="Engler F."/>
            <person name="Soderlund C."/>
            <person name="Wing R.A."/>
            <person name="Palmer L.E."/>
            <person name="de la Bastide M."/>
            <person name="Spiegel L."/>
            <person name="Nascimento L."/>
            <person name="Zutavern T."/>
            <person name="O'Shaughnessy A."/>
            <person name="Dike S."/>
            <person name="Dedhia N."/>
            <person name="Preston R."/>
            <person name="Balija V."/>
            <person name="McCombie W.R."/>
            <person name="Chow T."/>
            <person name="Chen H."/>
            <person name="Chung M."/>
            <person name="Chen C."/>
            <person name="Shaw J."/>
            <person name="Wu H."/>
            <person name="Hsiao K."/>
            <person name="Chao Y."/>
            <person name="Chu M."/>
            <person name="Cheng C."/>
            <person name="Hour A."/>
            <person name="Lee P."/>
            <person name="Lin S."/>
            <person name="Lin Y."/>
            <person name="Liou J."/>
            <person name="Liu S."/>
            <person name="Hsing Y."/>
            <person name="Raghuvanshi S."/>
            <person name="Mohanty A."/>
            <person name="Bharti A.K."/>
            <person name="Gaur A."/>
            <person name="Gupta V."/>
            <person name="Kumar D."/>
            <person name="Ravi V."/>
            <person name="Vij S."/>
            <person name="Kapur A."/>
            <person name="Khurana P."/>
            <person name="Khurana P."/>
            <person name="Khurana J.P."/>
            <person name="Tyagi A.K."/>
            <person name="Gaikwad K."/>
            <person name="Singh A."/>
            <person name="Dalal V."/>
            <person name="Srivastava S."/>
            <person name="Dixit A."/>
            <person name="Pal A.K."/>
            <person name="Ghazi I.A."/>
            <person name="Yadav M."/>
            <person name="Pandit A."/>
            <person name="Bhargava A."/>
            <person name="Sureshbabu K."/>
            <person name="Batra K."/>
            <person name="Sharma T.R."/>
            <person name="Mohapatra T."/>
            <person name="Singh N.K."/>
            <person name="Messing J."/>
            <person name="Nelson A.B."/>
            <person name="Fuks G."/>
            <person name="Kavchok S."/>
            <person name="Keizer G."/>
            <person name="Linton E."/>
            <person name="Llaca V."/>
            <person name="Song R."/>
            <person name="Tanyolac B."/>
            <person name="Young S."/>
            <person name="Ho-Il K."/>
            <person name="Hahn J.H."/>
            <person name="Sangsakoo G."/>
            <person name="Vanavichit A."/>
            <person name="de Mattos Luiz.A.T."/>
            <person name="Zimmer P.D."/>
            <person name="Malone G."/>
            <person name="Dellagostin O."/>
            <person name="de Oliveira A.C."/>
            <person name="Bevan M."/>
            <person name="Bancroft I."/>
            <person name="Minx P."/>
            <person name="Cordum H."/>
            <person name="Wilson R."/>
            <person name="Cheng Z."/>
            <person name="Jin W."/>
            <person name="Jiang J."/>
            <person name="Leong S.A."/>
            <person name="Iwama H."/>
            <person name="Gojobori T."/>
            <person name="Itoh T."/>
            <person name="Niimura Y."/>
            <person name="Fujii Y."/>
            <person name="Habara T."/>
            <person name="Sakai H."/>
            <person name="Sato Y."/>
            <person name="Wilson G."/>
            <person name="Kumar K."/>
            <person name="McCouch S."/>
            <person name="Juretic N."/>
            <person name="Hoen D."/>
            <person name="Wright S."/>
            <person name="Bruskiewich R."/>
            <person name="Bureau T."/>
            <person name="Miyao A."/>
            <person name="Hirochika H."/>
            <person name="Nishikawa T."/>
            <person name="Kadowaki K."/>
            <person name="Sugiura M."/>
            <person name="Burr B."/>
            <person name="Sasaki T."/>
        </authorList>
    </citation>
    <scope>NUCLEOTIDE SEQUENCE [LARGE SCALE GENOMIC DNA]</scope>
    <source>
        <strain evidence="2">cv. Nipponbare</strain>
    </source>
</reference>
<dbReference type="EMBL" id="AP014961">
    <property type="protein sequence ID" value="BAS93356.1"/>
    <property type="molecule type" value="Genomic_DNA"/>
</dbReference>
<dbReference type="AlphaFoldDB" id="A0A0P0WKR4"/>
<sequence>DGGGEPCPGVGSGFCSLSHSRRRCWWCSASGSSGKVKRIMKTPYQLEVLKRTYTVRAHRQAAADVVLPPAVEGP</sequence>
<proteinExistence type="predicted"/>
<evidence type="ECO:0000313" key="1">
    <source>
        <dbReference type="EMBL" id="BAS93356.1"/>
    </source>
</evidence>
<organism evidence="1 2">
    <name type="scientific">Oryza sativa subsp. japonica</name>
    <name type="common">Rice</name>
    <dbReference type="NCBI Taxonomy" id="39947"/>
    <lineage>
        <taxon>Eukaryota</taxon>
        <taxon>Viridiplantae</taxon>
        <taxon>Streptophyta</taxon>
        <taxon>Embryophyta</taxon>
        <taxon>Tracheophyta</taxon>
        <taxon>Spermatophyta</taxon>
        <taxon>Magnoliopsida</taxon>
        <taxon>Liliopsida</taxon>
        <taxon>Poales</taxon>
        <taxon>Poaceae</taxon>
        <taxon>BOP clade</taxon>
        <taxon>Oryzoideae</taxon>
        <taxon>Oryzeae</taxon>
        <taxon>Oryzinae</taxon>
        <taxon>Oryza</taxon>
        <taxon>Oryza sativa</taxon>
    </lineage>
</organism>
<dbReference type="Gramene" id="Os05t0320300-01">
    <property type="protein sequence ID" value="Os05t0320300-01"/>
    <property type="gene ID" value="Os05g0320300"/>
</dbReference>
<reference evidence="1 2" key="3">
    <citation type="journal article" date="2013" name="Rice">
        <title>Improvement of the Oryza sativa Nipponbare reference genome using next generation sequence and optical map data.</title>
        <authorList>
            <person name="Kawahara Y."/>
            <person name="de la Bastide M."/>
            <person name="Hamilton J.P."/>
            <person name="Kanamori H."/>
            <person name="McCombie W.R."/>
            <person name="Ouyang S."/>
            <person name="Schwartz D.C."/>
            <person name="Tanaka T."/>
            <person name="Wu J."/>
            <person name="Zhou S."/>
            <person name="Childs K.L."/>
            <person name="Davidson R.M."/>
            <person name="Lin H."/>
            <person name="Quesada-Ocampo L."/>
            <person name="Vaillancourt B."/>
            <person name="Sakai H."/>
            <person name="Lee S.S."/>
            <person name="Kim J."/>
            <person name="Numa H."/>
            <person name="Itoh T."/>
            <person name="Buell C.R."/>
            <person name="Matsumoto T."/>
        </authorList>
    </citation>
    <scope>NUCLEOTIDE SEQUENCE [LARGE SCALE GENOMIC DNA]</scope>
    <source>
        <strain evidence="2">cv. Nipponbare</strain>
    </source>
</reference>
<dbReference type="SMR" id="A0A0P0WKR4"/>
<evidence type="ECO:0000313" key="2">
    <source>
        <dbReference type="Proteomes" id="UP000059680"/>
    </source>
</evidence>
<name>A0A0P0WKR4_ORYSJ</name>
<dbReference type="InParanoid" id="A0A0P0WKR4"/>
<gene>
    <name evidence="1" type="ordered locus">Os05g0320300</name>
    <name evidence="1" type="ORF">OSNPB_050320300</name>
</gene>